<protein>
    <submittedName>
        <fullName evidence="3">Cytochrome P450 127A1</fullName>
        <ecNumber evidence="3">1.14.14.-</ecNumber>
    </submittedName>
</protein>
<dbReference type="InterPro" id="IPR036396">
    <property type="entry name" value="Cyt_P450_sf"/>
</dbReference>
<dbReference type="GO" id="GO:0016705">
    <property type="term" value="F:oxidoreductase activity, acting on paired donors, with incorporation or reduction of molecular oxygen"/>
    <property type="evidence" value="ECO:0007669"/>
    <property type="project" value="InterPro"/>
</dbReference>
<keyword evidence="3" id="KW-0614">Plasmid</keyword>
<geneLocation type="plasmid" evidence="3">
    <name>pLPU83b</name>
</geneLocation>
<proteinExistence type="inferred from homology"/>
<dbReference type="PANTHER" id="PTHR46696">
    <property type="entry name" value="P450, PUTATIVE (EUROFUNG)-RELATED"/>
    <property type="match status" value="1"/>
</dbReference>
<comment type="caution">
    <text evidence="3">The sequence shown here is derived from an EMBL/GenBank/DDBJ whole genome shotgun (WGS) entry which is preliminary data.</text>
</comment>
<accession>W6RI11</accession>
<dbReference type="GO" id="GO:0004497">
    <property type="term" value="F:monooxygenase activity"/>
    <property type="evidence" value="ECO:0007669"/>
    <property type="project" value="InterPro"/>
</dbReference>
<comment type="similarity">
    <text evidence="2">Belongs to the cytochrome P450 family.</text>
</comment>
<dbReference type="GO" id="GO:0005506">
    <property type="term" value="F:iron ion binding"/>
    <property type="evidence" value="ECO:0007669"/>
    <property type="project" value="InterPro"/>
</dbReference>
<dbReference type="EC" id="1.14.14.-" evidence="3"/>
<dbReference type="Proteomes" id="UP000019443">
    <property type="component" value="Unassembled WGS sequence"/>
</dbReference>
<reference evidence="3" key="1">
    <citation type="submission" date="2013-11" db="EMBL/GenBank/DDBJ databases">
        <title>Draft genome sequence of the broad-host-range Rhizobium sp. LPU83 strain, a member of the low-genetic diversity Oregon-like Rhizobium sp. group.</title>
        <authorList>
            <person name="Wibberg D."/>
            <person name="Puehler A."/>
            <person name="Schlueter A."/>
        </authorList>
    </citation>
    <scope>NUCLEOTIDE SEQUENCE [LARGE SCALE GENOMIC DNA]</scope>
    <source>
        <strain evidence="3">LPU83</strain>
        <plasmid evidence="3">pLPU83b</plasmid>
    </source>
</reference>
<organism evidence="3 4">
    <name type="scientific">Rhizobium favelukesii</name>
    <dbReference type="NCBI Taxonomy" id="348824"/>
    <lineage>
        <taxon>Bacteria</taxon>
        <taxon>Pseudomonadati</taxon>
        <taxon>Pseudomonadota</taxon>
        <taxon>Alphaproteobacteria</taxon>
        <taxon>Hyphomicrobiales</taxon>
        <taxon>Rhizobiaceae</taxon>
        <taxon>Rhizobium/Agrobacterium group</taxon>
        <taxon>Rhizobium</taxon>
    </lineage>
</organism>
<dbReference type="Gene3D" id="1.10.630.10">
    <property type="entry name" value="Cytochrome P450"/>
    <property type="match status" value="1"/>
</dbReference>
<name>W6RI11_9HYPH</name>
<sequence>MQRDYIPDHVPSALVRDFSLFTSPGMAPTANGDPHAAVARVHGEPHIFYSPYNPRDGRGTWVITRARDQRKVLEDIETFSSHRSIFSSALGEDWPMIPLELQPPDHGIFRALLDPLFTPRRVMALERNVRKQASALINLAMSARAVRRAATNACLCSALDCAYRLALA</sequence>
<evidence type="ECO:0000313" key="3">
    <source>
        <dbReference type="EMBL" id="CDM60459.1"/>
    </source>
</evidence>
<evidence type="ECO:0000313" key="4">
    <source>
        <dbReference type="Proteomes" id="UP000019443"/>
    </source>
</evidence>
<keyword evidence="3" id="KW-0560">Oxidoreductase</keyword>
<evidence type="ECO:0000256" key="2">
    <source>
        <dbReference type="ARBA" id="ARBA00010617"/>
    </source>
</evidence>
<evidence type="ECO:0000256" key="1">
    <source>
        <dbReference type="ARBA" id="ARBA00001971"/>
    </source>
</evidence>
<gene>
    <name evidence="3" type="primary">cyp127A1</name>
    <name evidence="3" type="ORF">LPU83_pLPU83b_0476</name>
</gene>
<dbReference type="EMBL" id="CBYB010000045">
    <property type="protein sequence ID" value="CDM60459.1"/>
    <property type="molecule type" value="Genomic_DNA"/>
</dbReference>
<comment type="cofactor">
    <cofactor evidence="1">
        <name>heme</name>
        <dbReference type="ChEBI" id="CHEBI:30413"/>
    </cofactor>
</comment>
<dbReference type="PANTHER" id="PTHR46696:SF6">
    <property type="entry name" value="P450, PUTATIVE (EUROFUNG)-RELATED"/>
    <property type="match status" value="1"/>
</dbReference>
<keyword evidence="4" id="KW-1185">Reference proteome</keyword>
<dbReference type="AlphaFoldDB" id="W6RI11"/>
<dbReference type="SUPFAM" id="SSF48264">
    <property type="entry name" value="Cytochrome P450"/>
    <property type="match status" value="1"/>
</dbReference>
<dbReference type="GO" id="GO:0020037">
    <property type="term" value="F:heme binding"/>
    <property type="evidence" value="ECO:0007669"/>
    <property type="project" value="InterPro"/>
</dbReference>